<dbReference type="PANTHER" id="PTHR42899:SF1">
    <property type="entry name" value="SPERMATOGENESIS-ASSOCIATED PROTEIN 20"/>
    <property type="match status" value="1"/>
</dbReference>
<organism evidence="2 3">
    <name type="scientific">Candidatus Galacturonatibacter soehngenii</name>
    <dbReference type="NCBI Taxonomy" id="2307010"/>
    <lineage>
        <taxon>Bacteria</taxon>
        <taxon>Bacillati</taxon>
        <taxon>Bacillota</taxon>
        <taxon>Clostridia</taxon>
        <taxon>Lachnospirales</taxon>
        <taxon>Lachnospiraceae</taxon>
        <taxon>Candidatus Galacturonatibacter</taxon>
    </lineage>
</organism>
<feature type="domain" description="Spermatogenesis-associated protein 20-like TRX" evidence="1">
    <location>
        <begin position="1"/>
        <end position="108"/>
    </location>
</feature>
<dbReference type="SUPFAM" id="SSF52833">
    <property type="entry name" value="Thioredoxin-like"/>
    <property type="match status" value="1"/>
</dbReference>
<dbReference type="AlphaFoldDB" id="A0A7V7UBG7"/>
<dbReference type="Pfam" id="PF03190">
    <property type="entry name" value="Thioredox_DsbH"/>
    <property type="match status" value="1"/>
</dbReference>
<reference evidence="2 3" key="1">
    <citation type="submission" date="2019-09" db="EMBL/GenBank/DDBJ databases">
        <authorList>
            <person name="Valk L.C."/>
        </authorList>
    </citation>
    <scope>NUCLEOTIDE SEQUENCE [LARGE SCALE GENOMIC DNA]</scope>
    <source>
        <strain evidence="2">GalUA</strain>
    </source>
</reference>
<proteinExistence type="predicted"/>
<name>A0A7V7UBG7_9FIRM</name>
<dbReference type="RefSeq" id="WP_151144584.1">
    <property type="nucleotide sequence ID" value="NZ_WAGX01000005.1"/>
</dbReference>
<sequence length="617" mass="70905">MAHESFEDQEVADYLNEHFISIKVDKEERPDIDSIYMSVCQGLTGSGGWPLTIFMMPNQKPFFAGSYFPKHSRYQLPGFLDLLKAIHEKWLKDRNDLVHTSLAVTQSLQKESMQESSQKINIKTIEKAAKNLLQQFDSTYGGFGHAPKFPTPHNLMFLLRYAALKQDNMALKAVEKTLDSMYLGGIFDHVGYGFSRYSTDEKWLVPHFEKMLYDNALLVHAYIDTYQYTGKQSYKEIAEMTLAYVERELTHPEGGFYCAQDADSEGVEGKYYVFDPKEIEQVLGKEDAAYFNSYFDITKEGNFEGKSIPNRIKSLHPTTPLEDKRINAMRTKIYDYRYKRTTLHKDDKILTSWNGIMIGAFAKAYKVLRKEKYLHLAQAADSFLCNHLTDGTTLFVHYRDGKASGVGHIDDYAFYSWALLELYEATLETDYLRRSLSWITQLIELFFDDTSGGFYLYSSEAESLIARPKEVYDGAIPSGNSVAAYVLEKLYRLTGNLSLRKTLDKQLNFLTNEVVHYPNAFCFSMMAFMQELYPTKELVCVLPTDESMEELNEMISSHFLPQLSILVKTKQTKEALSQLAEFSKDYPLTTDEPFFYLCENHACLAPVHDLTKIISLL</sequence>
<protein>
    <submittedName>
        <fullName evidence="2">Thioredoxin domain-containing protein</fullName>
    </submittedName>
</protein>
<dbReference type="InterPro" id="IPR024705">
    <property type="entry name" value="Ssp411"/>
</dbReference>
<evidence type="ECO:0000313" key="2">
    <source>
        <dbReference type="EMBL" id="KAB1437945.1"/>
    </source>
</evidence>
<dbReference type="Gene3D" id="3.40.30.10">
    <property type="entry name" value="Glutaredoxin"/>
    <property type="match status" value="1"/>
</dbReference>
<dbReference type="InterPro" id="IPR008928">
    <property type="entry name" value="6-hairpin_glycosidase_sf"/>
</dbReference>
<dbReference type="EMBL" id="WAGX01000005">
    <property type="protein sequence ID" value="KAB1437945.1"/>
    <property type="molecule type" value="Genomic_DNA"/>
</dbReference>
<dbReference type="OrthoDB" id="9762614at2"/>
<evidence type="ECO:0000259" key="1">
    <source>
        <dbReference type="Pfam" id="PF03190"/>
    </source>
</evidence>
<accession>A0A7V7UBG7</accession>
<dbReference type="Proteomes" id="UP000461768">
    <property type="component" value="Unassembled WGS sequence"/>
</dbReference>
<keyword evidence="3" id="KW-1185">Reference proteome</keyword>
<dbReference type="InterPro" id="IPR036249">
    <property type="entry name" value="Thioredoxin-like_sf"/>
</dbReference>
<dbReference type="PIRSF" id="PIRSF006402">
    <property type="entry name" value="UCP006402_thioredoxin"/>
    <property type="match status" value="1"/>
</dbReference>
<gene>
    <name evidence="2" type="ORF">F7O84_10190</name>
</gene>
<dbReference type="InterPro" id="IPR004879">
    <property type="entry name" value="Ssp411-like_TRX"/>
</dbReference>
<dbReference type="PANTHER" id="PTHR42899">
    <property type="entry name" value="SPERMATOGENESIS-ASSOCIATED PROTEIN 20"/>
    <property type="match status" value="1"/>
</dbReference>
<dbReference type="Gene3D" id="1.50.10.10">
    <property type="match status" value="1"/>
</dbReference>
<comment type="caution">
    <text evidence="2">The sequence shown here is derived from an EMBL/GenBank/DDBJ whole genome shotgun (WGS) entry which is preliminary data.</text>
</comment>
<dbReference type="InterPro" id="IPR012341">
    <property type="entry name" value="6hp_glycosidase-like_sf"/>
</dbReference>
<dbReference type="SUPFAM" id="SSF48208">
    <property type="entry name" value="Six-hairpin glycosidases"/>
    <property type="match status" value="1"/>
</dbReference>
<evidence type="ECO:0000313" key="3">
    <source>
        <dbReference type="Proteomes" id="UP000461768"/>
    </source>
</evidence>
<reference evidence="2 3" key="2">
    <citation type="submission" date="2020-02" db="EMBL/GenBank/DDBJ databases">
        <title>Candidatus Galacturonibacter soehngenii shows hetero-acetogenic catabolism of galacturonic acid but lacks a canonical carbon monoxide dehydrogenase/acetyl-CoA synthase complex.</title>
        <authorList>
            <person name="Diender M."/>
            <person name="Stouten G.R."/>
            <person name="Petersen J.F."/>
            <person name="Nielsen P.H."/>
            <person name="Dueholm M.S."/>
            <person name="Pronk J.T."/>
            <person name="Van Loosdrecht M.C.M."/>
        </authorList>
    </citation>
    <scope>NUCLEOTIDE SEQUENCE [LARGE SCALE GENOMIC DNA]</scope>
    <source>
        <strain evidence="2">GalUA</strain>
    </source>
</reference>
<dbReference type="GO" id="GO:0005975">
    <property type="term" value="P:carbohydrate metabolic process"/>
    <property type="evidence" value="ECO:0007669"/>
    <property type="project" value="InterPro"/>
</dbReference>